<dbReference type="RefSeq" id="WP_177195016.1">
    <property type="nucleotide sequence ID" value="NZ_FOQO01000001.1"/>
</dbReference>
<sequence length="420" mass="49697">MRFFKLSQENTGLSEEEKAWAIDKCLKHIAYQTKSRTSCLDCGHEWPNIGTVNTCVCPKCNTKLKIEVTRKKKMEQREFVAHLDVVEGFQFVRLFELKSFHRSGKKADISVREVIHQFFTPDGIVEIVAKLHHLHWNLDSFGYEFGIRDKHQFHQKYDPDPINVLPGPNCLPIFKRNGFKGKLHGLTAFELFTAITHDPRAETLLKARQYKLLLIKAASTRRSMVDRYWDSIKICIRNKYKVKDALMWLDYMDLLKYFRKDLRNPKFVCPSNLKREHDRLVKKKRVEERRREVEAMRRYMEEEQAAYEKAKQAFFGIQFKAGHISVRVLEHVREFMEEGDIHKHCLFANKYFRKHDSLVMSATFKGNPIETIEISLSEMKVIQSRGLRNNPSEHHMKIVNLVNRNMNKIRDRRQKLDKTA</sequence>
<dbReference type="Proteomes" id="UP000198670">
    <property type="component" value="Unassembled WGS sequence"/>
</dbReference>
<feature type="coiled-coil region" evidence="1">
    <location>
        <begin position="283"/>
        <end position="313"/>
    </location>
</feature>
<organism evidence="2 3">
    <name type="scientific">Parapedobacter indicus</name>
    <dbReference type="NCBI Taxonomy" id="1477437"/>
    <lineage>
        <taxon>Bacteria</taxon>
        <taxon>Pseudomonadati</taxon>
        <taxon>Bacteroidota</taxon>
        <taxon>Sphingobacteriia</taxon>
        <taxon>Sphingobacteriales</taxon>
        <taxon>Sphingobacteriaceae</taxon>
        <taxon>Parapedobacter</taxon>
    </lineage>
</organism>
<evidence type="ECO:0000313" key="3">
    <source>
        <dbReference type="Proteomes" id="UP000198670"/>
    </source>
</evidence>
<proteinExistence type="predicted"/>
<dbReference type="InterPro" id="IPR025586">
    <property type="entry name" value="PcfJ"/>
</dbReference>
<evidence type="ECO:0000256" key="1">
    <source>
        <dbReference type="SAM" id="Coils"/>
    </source>
</evidence>
<protein>
    <submittedName>
        <fullName evidence="2">PcfJ-like protein</fullName>
    </submittedName>
</protein>
<dbReference type="EMBL" id="FOQO01000001">
    <property type="protein sequence ID" value="SFH92601.1"/>
    <property type="molecule type" value="Genomic_DNA"/>
</dbReference>
<dbReference type="AlphaFoldDB" id="A0A1I3E1N5"/>
<accession>A0A1I3E1N5</accession>
<dbReference type="STRING" id="1477437.SAMN05444682_101718"/>
<keyword evidence="3" id="KW-1185">Reference proteome</keyword>
<dbReference type="Pfam" id="PF14284">
    <property type="entry name" value="PcfJ"/>
    <property type="match status" value="1"/>
</dbReference>
<keyword evidence="1" id="KW-0175">Coiled coil</keyword>
<evidence type="ECO:0000313" key="2">
    <source>
        <dbReference type="EMBL" id="SFH92601.1"/>
    </source>
</evidence>
<name>A0A1I3E1N5_9SPHI</name>
<gene>
    <name evidence="2" type="ORF">SAMN05444682_101718</name>
</gene>
<reference evidence="2 3" key="1">
    <citation type="submission" date="2016-10" db="EMBL/GenBank/DDBJ databases">
        <authorList>
            <person name="de Groot N.N."/>
        </authorList>
    </citation>
    <scope>NUCLEOTIDE SEQUENCE [LARGE SCALE GENOMIC DNA]</scope>
    <source>
        <strain evidence="2 3">RK1</strain>
    </source>
</reference>